<organism evidence="2 3">
    <name type="scientific">Caerostris darwini</name>
    <dbReference type="NCBI Taxonomy" id="1538125"/>
    <lineage>
        <taxon>Eukaryota</taxon>
        <taxon>Metazoa</taxon>
        <taxon>Ecdysozoa</taxon>
        <taxon>Arthropoda</taxon>
        <taxon>Chelicerata</taxon>
        <taxon>Arachnida</taxon>
        <taxon>Araneae</taxon>
        <taxon>Araneomorphae</taxon>
        <taxon>Entelegynae</taxon>
        <taxon>Araneoidea</taxon>
        <taxon>Araneidae</taxon>
        <taxon>Caerostris</taxon>
    </lineage>
</organism>
<accession>A0AAV4WYW8</accession>
<evidence type="ECO:0000313" key="3">
    <source>
        <dbReference type="Proteomes" id="UP001054837"/>
    </source>
</evidence>
<protein>
    <submittedName>
        <fullName evidence="2">Uncharacterized protein</fullName>
    </submittedName>
</protein>
<gene>
    <name evidence="2" type="ORF">CDAR_289941</name>
</gene>
<sequence>MSGEMKENAFPSLSPPPSTHTFPPSDMADVLKGDYVSIKSLPDEEYTVVYHKGELAFCFALELVDGQKGCYKTDENKEISYGTFPKEPDAHGREPVGEQHLFHNNWLLPSIIFNSANQEPEFSQASFP</sequence>
<keyword evidence="3" id="KW-1185">Reference proteome</keyword>
<dbReference type="EMBL" id="BPLQ01015260">
    <property type="protein sequence ID" value="GIY86954.1"/>
    <property type="molecule type" value="Genomic_DNA"/>
</dbReference>
<name>A0AAV4WYW8_9ARAC</name>
<feature type="region of interest" description="Disordered" evidence="1">
    <location>
        <begin position="1"/>
        <end position="26"/>
    </location>
</feature>
<evidence type="ECO:0000256" key="1">
    <source>
        <dbReference type="SAM" id="MobiDB-lite"/>
    </source>
</evidence>
<dbReference type="AlphaFoldDB" id="A0AAV4WYW8"/>
<proteinExistence type="predicted"/>
<dbReference type="Proteomes" id="UP001054837">
    <property type="component" value="Unassembled WGS sequence"/>
</dbReference>
<evidence type="ECO:0000313" key="2">
    <source>
        <dbReference type="EMBL" id="GIY86954.1"/>
    </source>
</evidence>
<reference evidence="2 3" key="1">
    <citation type="submission" date="2021-06" db="EMBL/GenBank/DDBJ databases">
        <title>Caerostris darwini draft genome.</title>
        <authorList>
            <person name="Kono N."/>
            <person name="Arakawa K."/>
        </authorList>
    </citation>
    <scope>NUCLEOTIDE SEQUENCE [LARGE SCALE GENOMIC DNA]</scope>
</reference>
<comment type="caution">
    <text evidence="2">The sequence shown here is derived from an EMBL/GenBank/DDBJ whole genome shotgun (WGS) entry which is preliminary data.</text>
</comment>